<feature type="compositionally biased region" description="Basic and acidic residues" evidence="1">
    <location>
        <begin position="300"/>
        <end position="318"/>
    </location>
</feature>
<protein>
    <submittedName>
        <fullName evidence="2">Uncharacterized protein</fullName>
    </submittedName>
</protein>
<feature type="region of interest" description="Disordered" evidence="1">
    <location>
        <begin position="300"/>
        <end position="332"/>
    </location>
</feature>
<dbReference type="Proteomes" id="UP000198727">
    <property type="component" value="Unassembled WGS sequence"/>
</dbReference>
<sequence>MDEAGLRAAAFGAGPPPGRRDLAAAAEGAPRRRWLAAVLLGAQGCYAAAATLLGGLARGRDRTLAALALATLAAHRRQLGGHAAARPLDGAALALVGARPADPADQDGLDPAGARADALLGLAADNLALGRTTAARRLLAAATARSAGWRAEVRAGWVGAEVELADGRPEAAVGPAERAAELAAHRNAVRHGIKSHLVLGAALAATGDPAARERAVGLVEAALDHAARWELRSLTWPAGLLAADLDGRRAAAHQALVTDELHAVLLRSDGVGRRLALESPWVPTGGCSLAHTRHTDIRARLSQKKPPDRVKVEPKASDRGYGMSPGCRKETP</sequence>
<dbReference type="RefSeq" id="WP_341770814.1">
    <property type="nucleotide sequence ID" value="NZ_FOWW01000005.1"/>
</dbReference>
<proteinExistence type="predicted"/>
<accession>A0A1I5WZ43</accession>
<dbReference type="SUPFAM" id="SSF51658">
    <property type="entry name" value="Xylose isomerase-like"/>
    <property type="match status" value="1"/>
</dbReference>
<reference evidence="3" key="1">
    <citation type="submission" date="2016-10" db="EMBL/GenBank/DDBJ databases">
        <authorList>
            <person name="Varghese N."/>
            <person name="Submissions S."/>
        </authorList>
    </citation>
    <scope>NUCLEOTIDE SEQUENCE [LARGE SCALE GENOMIC DNA]</scope>
    <source>
        <strain evidence="3">CGMCC 4.5579</strain>
    </source>
</reference>
<gene>
    <name evidence="2" type="ORF">SAMN05421810_105349</name>
</gene>
<dbReference type="STRING" id="587909.SAMN05421810_105349"/>
<dbReference type="InterPro" id="IPR036237">
    <property type="entry name" value="Xyl_isomerase-like_sf"/>
</dbReference>
<evidence type="ECO:0000313" key="3">
    <source>
        <dbReference type="Proteomes" id="UP000198727"/>
    </source>
</evidence>
<name>A0A1I5WZ43_9PSEU</name>
<organism evidence="2 3">
    <name type="scientific">Amycolatopsis arida</name>
    <dbReference type="NCBI Taxonomy" id="587909"/>
    <lineage>
        <taxon>Bacteria</taxon>
        <taxon>Bacillati</taxon>
        <taxon>Actinomycetota</taxon>
        <taxon>Actinomycetes</taxon>
        <taxon>Pseudonocardiales</taxon>
        <taxon>Pseudonocardiaceae</taxon>
        <taxon>Amycolatopsis</taxon>
    </lineage>
</organism>
<dbReference type="EMBL" id="FOWW01000005">
    <property type="protein sequence ID" value="SFQ25025.1"/>
    <property type="molecule type" value="Genomic_DNA"/>
</dbReference>
<evidence type="ECO:0000313" key="2">
    <source>
        <dbReference type="EMBL" id="SFQ25025.1"/>
    </source>
</evidence>
<evidence type="ECO:0000256" key="1">
    <source>
        <dbReference type="SAM" id="MobiDB-lite"/>
    </source>
</evidence>
<dbReference type="AlphaFoldDB" id="A0A1I5WZ43"/>
<keyword evidence="3" id="KW-1185">Reference proteome</keyword>